<evidence type="ECO:0000256" key="13">
    <source>
        <dbReference type="ARBA" id="ARBA00063026"/>
    </source>
</evidence>
<dbReference type="InterPro" id="IPR023395">
    <property type="entry name" value="MCP_dom_sf"/>
</dbReference>
<organism evidence="19 20">
    <name type="scientific">Prolemur simus</name>
    <name type="common">Greater bamboo lemur</name>
    <name type="synonym">Hapalemur simus</name>
    <dbReference type="NCBI Taxonomy" id="1328070"/>
    <lineage>
        <taxon>Eukaryota</taxon>
        <taxon>Metazoa</taxon>
        <taxon>Chordata</taxon>
        <taxon>Craniata</taxon>
        <taxon>Vertebrata</taxon>
        <taxon>Euteleostomi</taxon>
        <taxon>Mammalia</taxon>
        <taxon>Eutheria</taxon>
        <taxon>Euarchontoglires</taxon>
        <taxon>Primates</taxon>
        <taxon>Strepsirrhini</taxon>
        <taxon>Lemuriformes</taxon>
        <taxon>Lemuridae</taxon>
        <taxon>Prolemur</taxon>
    </lineage>
</organism>
<gene>
    <name evidence="19" type="primary">MTCH1</name>
</gene>
<evidence type="ECO:0000256" key="2">
    <source>
        <dbReference type="ARBA" id="ARBA00006375"/>
    </source>
</evidence>
<comment type="subcellular location">
    <subcellularLocation>
        <location evidence="1">Mitochondrion outer membrane</location>
        <topology evidence="1">Multi-pass membrane protein</topology>
    </subcellularLocation>
</comment>
<dbReference type="GO" id="GO:0045040">
    <property type="term" value="P:protein insertion into mitochondrial outer membrane"/>
    <property type="evidence" value="ECO:0007669"/>
    <property type="project" value="Ensembl"/>
</dbReference>
<feature type="repeat" description="Solcar" evidence="15">
    <location>
        <begin position="128"/>
        <end position="216"/>
    </location>
</feature>
<dbReference type="SUPFAM" id="SSF103506">
    <property type="entry name" value="Mitochondrial carrier"/>
    <property type="match status" value="1"/>
</dbReference>
<dbReference type="Gene3D" id="1.50.40.10">
    <property type="entry name" value="Mitochondrial carrier domain"/>
    <property type="match status" value="1"/>
</dbReference>
<evidence type="ECO:0000256" key="11">
    <source>
        <dbReference type="ARBA" id="ARBA00023136"/>
    </source>
</evidence>
<keyword evidence="5 15" id="KW-0812">Transmembrane</keyword>
<feature type="transmembrane region" description="Helical" evidence="18">
    <location>
        <begin position="230"/>
        <end position="250"/>
    </location>
</feature>
<dbReference type="PANTHER" id="PTHR10780">
    <property type="entry name" value="MITOCHONDRIAL CARRIER HOMOLOG"/>
    <property type="match status" value="1"/>
</dbReference>
<keyword evidence="7" id="KW-0677">Repeat</keyword>
<sequence>MDSANGGLGSGDNAPTTEALFVALGAGVTALSHPLLYVKLLIQVGHEPMPPTLGTNVLGRKVLYLPSFFTYAKYIVQVDGKIGLFRGLSPRLMSNALSTVTRGSMKKVFPPDEIEQVSNKDDMKTSLKKVVKETSYEMMMQCVSRMLAHPLHVISMRCMVQFVGREAKYSGVLSSIGKIFKEEGLLGFFVGLIPHLLGDVVFLWGCNLLAHFINAYLVDDSFSQALAIRSYTKFVMGIAVSMLTYPFLLVGDLMAVNNCGLQAGLPPYSPVFKSWIHCWKYLSMQAPACFSAECHQDRALPWSNLNHLKKKHAVSTWPPWTRPDLLAQLGFSSHICRVSVQMWGWAGVGLHPVDRVSCQTWGRWGRVGNWGRIPLLPDLRSLPCAGAREWLVKAQVGWGKADGSDPTPHPLRQPRSHPAAQ</sequence>
<keyword evidence="20" id="KW-1185">Reference proteome</keyword>
<name>A0A8C8ZIJ4_PROSS</name>
<dbReference type="Ensembl" id="ENSPSMT00000019037.1">
    <property type="protein sequence ID" value="ENSPSMP00000016390.1"/>
    <property type="gene ID" value="ENSPSMG00000011677.1"/>
</dbReference>
<evidence type="ECO:0000313" key="19">
    <source>
        <dbReference type="Ensembl" id="ENSPSMP00000016390.1"/>
    </source>
</evidence>
<reference evidence="19" key="2">
    <citation type="submission" date="2025-09" db="UniProtKB">
        <authorList>
            <consortium name="Ensembl"/>
        </authorList>
    </citation>
    <scope>IDENTIFICATION</scope>
</reference>
<dbReference type="FunFam" id="1.50.40.10:FF:000022">
    <property type="entry name" value="mitochondrial carrier homolog 1 isoform X1"/>
    <property type="match status" value="1"/>
</dbReference>
<evidence type="ECO:0000256" key="5">
    <source>
        <dbReference type="ARBA" id="ARBA00022692"/>
    </source>
</evidence>
<evidence type="ECO:0000256" key="14">
    <source>
        <dbReference type="ARBA" id="ARBA00070466"/>
    </source>
</evidence>
<evidence type="ECO:0000313" key="20">
    <source>
        <dbReference type="Proteomes" id="UP000694414"/>
    </source>
</evidence>
<dbReference type="GO" id="GO:0043065">
    <property type="term" value="P:positive regulation of apoptotic process"/>
    <property type="evidence" value="ECO:0007669"/>
    <property type="project" value="Ensembl"/>
</dbReference>
<evidence type="ECO:0000256" key="1">
    <source>
        <dbReference type="ARBA" id="ARBA00004374"/>
    </source>
</evidence>
<evidence type="ECO:0000256" key="8">
    <source>
        <dbReference type="ARBA" id="ARBA00022787"/>
    </source>
</evidence>
<dbReference type="GO" id="GO:0005741">
    <property type="term" value="C:mitochondrial outer membrane"/>
    <property type="evidence" value="ECO:0007669"/>
    <property type="project" value="UniProtKB-SubCell"/>
</dbReference>
<evidence type="ECO:0000256" key="6">
    <source>
        <dbReference type="ARBA" id="ARBA00022703"/>
    </source>
</evidence>
<evidence type="ECO:0000256" key="15">
    <source>
        <dbReference type="PROSITE-ProRule" id="PRU00282"/>
    </source>
</evidence>
<comment type="subunit">
    <text evidence="13">Interacts with PSEN1.</text>
</comment>
<keyword evidence="8" id="KW-1000">Mitochondrion outer membrane</keyword>
<evidence type="ECO:0000256" key="17">
    <source>
        <dbReference type="SAM" id="MobiDB-lite"/>
    </source>
</evidence>
<keyword evidence="10" id="KW-0496">Mitochondrion</keyword>
<evidence type="ECO:0000256" key="9">
    <source>
        <dbReference type="ARBA" id="ARBA00022989"/>
    </source>
</evidence>
<comment type="function">
    <text evidence="12">Protein insertase that mediates insertion of transmembrane proteins into the mitochondrial outer membrane. Catalyzes insertion of proteins with alpha-helical transmembrane regions, such as signal-anchored, tail-anchored and multi-pass membrane proteins. Does not mediate insertion of beta-barrel transmembrane proteins. May play a role in apoptosis.</text>
</comment>
<keyword evidence="6" id="KW-0053">Apoptosis</keyword>
<dbReference type="Proteomes" id="UP000694414">
    <property type="component" value="Unplaced"/>
</dbReference>
<evidence type="ECO:0000256" key="16">
    <source>
        <dbReference type="RuleBase" id="RU000488"/>
    </source>
</evidence>
<dbReference type="AlphaFoldDB" id="A0A8C8ZIJ4"/>
<dbReference type="Pfam" id="PF00153">
    <property type="entry name" value="Mito_carr"/>
    <property type="match status" value="1"/>
</dbReference>
<reference evidence="19" key="1">
    <citation type="submission" date="2025-08" db="UniProtKB">
        <authorList>
            <consortium name="Ensembl"/>
        </authorList>
    </citation>
    <scope>IDENTIFICATION</scope>
</reference>
<dbReference type="GO" id="GO:0006915">
    <property type="term" value="P:apoptotic process"/>
    <property type="evidence" value="ECO:0007669"/>
    <property type="project" value="UniProtKB-KW"/>
</dbReference>
<keyword evidence="9 18" id="KW-1133">Transmembrane helix</keyword>
<dbReference type="InterPro" id="IPR018108">
    <property type="entry name" value="MCP_transmembrane"/>
</dbReference>
<proteinExistence type="inferred from homology"/>
<feature type="region of interest" description="Disordered" evidence="17">
    <location>
        <begin position="401"/>
        <end position="421"/>
    </location>
</feature>
<accession>A0A8C8ZIJ4</accession>
<feature type="repeat" description="Solcar" evidence="15">
    <location>
        <begin position="17"/>
        <end position="112"/>
    </location>
</feature>
<comment type="similarity">
    <text evidence="2 16">Belongs to the mitochondrial carrier (TC 2.A.29) family.</text>
</comment>
<evidence type="ECO:0000256" key="7">
    <source>
        <dbReference type="ARBA" id="ARBA00022737"/>
    </source>
</evidence>
<keyword evidence="4" id="KW-0488">Methylation</keyword>
<dbReference type="PROSITE" id="PS50920">
    <property type="entry name" value="SOLCAR"/>
    <property type="match status" value="2"/>
</dbReference>
<evidence type="ECO:0000256" key="3">
    <source>
        <dbReference type="ARBA" id="ARBA00022448"/>
    </source>
</evidence>
<evidence type="ECO:0000256" key="12">
    <source>
        <dbReference type="ARBA" id="ARBA00058963"/>
    </source>
</evidence>
<evidence type="ECO:0000256" key="18">
    <source>
        <dbReference type="SAM" id="Phobius"/>
    </source>
</evidence>
<feature type="transmembrane region" description="Helical" evidence="18">
    <location>
        <begin position="185"/>
        <end position="210"/>
    </location>
</feature>
<dbReference type="GeneTree" id="ENSGT00390000000020"/>
<keyword evidence="3 16" id="KW-0813">Transport</keyword>
<dbReference type="GO" id="GO:0032977">
    <property type="term" value="F:membrane insertase activity"/>
    <property type="evidence" value="ECO:0007669"/>
    <property type="project" value="Ensembl"/>
</dbReference>
<keyword evidence="11 15" id="KW-0472">Membrane</keyword>
<dbReference type="PANTHER" id="PTHR10780:SF3">
    <property type="entry name" value="MITOCHONDRIAL CARRIER HOMOLOG 1"/>
    <property type="match status" value="1"/>
</dbReference>
<protein>
    <recommendedName>
        <fullName evidence="14">Mitochondrial carrier homolog 1</fullName>
    </recommendedName>
</protein>
<evidence type="ECO:0000256" key="4">
    <source>
        <dbReference type="ARBA" id="ARBA00022481"/>
    </source>
</evidence>
<evidence type="ECO:0000256" key="10">
    <source>
        <dbReference type="ARBA" id="ARBA00023128"/>
    </source>
</evidence>